<feature type="compositionally biased region" description="Low complexity" evidence="3">
    <location>
        <begin position="341"/>
        <end position="350"/>
    </location>
</feature>
<evidence type="ECO:0000313" key="6">
    <source>
        <dbReference type="Proteomes" id="UP000612055"/>
    </source>
</evidence>
<dbReference type="GO" id="GO:0071949">
    <property type="term" value="F:FAD binding"/>
    <property type="evidence" value="ECO:0007669"/>
    <property type="project" value="InterPro"/>
</dbReference>
<protein>
    <recommendedName>
        <fullName evidence="4">FAD-binding domain-containing protein</fullName>
    </recommendedName>
</protein>
<dbReference type="Pfam" id="PF01494">
    <property type="entry name" value="FAD_binding_3"/>
    <property type="match status" value="1"/>
</dbReference>
<dbReference type="InterPro" id="IPR036188">
    <property type="entry name" value="FAD/NAD-bd_sf"/>
</dbReference>
<dbReference type="GO" id="GO:0004497">
    <property type="term" value="F:monooxygenase activity"/>
    <property type="evidence" value="ECO:0007669"/>
    <property type="project" value="UniProtKB-KW"/>
</dbReference>
<evidence type="ECO:0000256" key="1">
    <source>
        <dbReference type="ARBA" id="ARBA00023002"/>
    </source>
</evidence>
<dbReference type="Gene3D" id="3.30.9.30">
    <property type="match status" value="1"/>
</dbReference>
<keyword evidence="1" id="KW-0560">Oxidoreductase</keyword>
<sequence length="615" mass="62275">MQQLASNDEQLDIAVVGGGPAGLAAALALLAAAPEAKVKVFEAAPAYREQGAGVLVQANGGRALEAIDPALLHRLVQRAAITREVHTYNDTTGERLRVMTKDLLADVDTAGFTNLLVLWNDIRRTLYDALPQGTVQLGWRLVDCTAPPSPPTEPAAPAGGGAGGGDAGSGPGLGPGGEGEGCYTLRLVRTTAAERADGSAAGCVEAEAPGGKEEAGAAKDAGAAQEEVVVRARCVVAADGYFSRTRRAFDGEAGAPTFHRLAYWRGFLSEQELAAAGGELPAAVDPRLCDDVFRGSHFYTPATADQPIAGVPPRNFFFFPAGGPTGGDEGQAGRKGEEQPAGAGDAAAAGGVSGSASGGGGDAASGGGVRLVWNAASSEVDAEALAREGAAERREGGRGVHQSGAQGAAALARCLAAFAHLPPELRAMMAATPPSRITEHITYMHRHDGYVKGAWARGRLVLLGDAAHAGFPDGQGANLALEDAVVLGEVVRAHGLGAEAFAAWEELRQARVRTIQSDPSGVGPAAMGDRVRLIRTAAFEPLWSAAGLEAAGSLPPGVAAEARQAGAAAAAGAAAEGEAAAQAAAMAAERKVVLDWSAGVVRSLVAAKVEGPPRN</sequence>
<dbReference type="PANTHER" id="PTHR13789:SF309">
    <property type="entry name" value="PUTATIVE (AFU_ORTHOLOGUE AFUA_6G14510)-RELATED"/>
    <property type="match status" value="1"/>
</dbReference>
<dbReference type="EMBL" id="JAEHOE010000043">
    <property type="protein sequence ID" value="KAG2492707.1"/>
    <property type="molecule type" value="Genomic_DNA"/>
</dbReference>
<feature type="domain" description="FAD-binding" evidence="4">
    <location>
        <begin position="448"/>
        <end position="489"/>
    </location>
</feature>
<dbReference type="PANTHER" id="PTHR13789">
    <property type="entry name" value="MONOOXYGENASE"/>
    <property type="match status" value="1"/>
</dbReference>
<organism evidence="5 6">
    <name type="scientific">Edaphochlamys debaryana</name>
    <dbReference type="NCBI Taxonomy" id="47281"/>
    <lineage>
        <taxon>Eukaryota</taxon>
        <taxon>Viridiplantae</taxon>
        <taxon>Chlorophyta</taxon>
        <taxon>core chlorophytes</taxon>
        <taxon>Chlorophyceae</taxon>
        <taxon>CS clade</taxon>
        <taxon>Chlamydomonadales</taxon>
        <taxon>Chlamydomonadales incertae sedis</taxon>
        <taxon>Edaphochlamys</taxon>
    </lineage>
</organism>
<feature type="region of interest" description="Disordered" evidence="3">
    <location>
        <begin position="319"/>
        <end position="363"/>
    </location>
</feature>
<dbReference type="Gene3D" id="3.50.50.60">
    <property type="entry name" value="FAD/NAD(P)-binding domain"/>
    <property type="match status" value="3"/>
</dbReference>
<dbReference type="AlphaFoldDB" id="A0A835XX33"/>
<evidence type="ECO:0000259" key="4">
    <source>
        <dbReference type="Pfam" id="PF01494"/>
    </source>
</evidence>
<feature type="compositionally biased region" description="Gly residues" evidence="3">
    <location>
        <begin position="351"/>
        <end position="363"/>
    </location>
</feature>
<name>A0A835XX33_9CHLO</name>
<evidence type="ECO:0000313" key="5">
    <source>
        <dbReference type="EMBL" id="KAG2492707.1"/>
    </source>
</evidence>
<dbReference type="PRINTS" id="PR00420">
    <property type="entry name" value="RNGMNOXGNASE"/>
</dbReference>
<dbReference type="InterPro" id="IPR050493">
    <property type="entry name" value="FAD-dep_Monooxygenase_BioMet"/>
</dbReference>
<reference evidence="5" key="1">
    <citation type="journal article" date="2020" name="bioRxiv">
        <title>Comparative genomics of Chlamydomonas.</title>
        <authorList>
            <person name="Craig R.J."/>
            <person name="Hasan A.R."/>
            <person name="Ness R.W."/>
            <person name="Keightley P.D."/>
        </authorList>
    </citation>
    <scope>NUCLEOTIDE SEQUENCE</scope>
    <source>
        <strain evidence="5">CCAP 11/70</strain>
    </source>
</reference>
<gene>
    <name evidence="5" type="ORF">HYH03_009120</name>
</gene>
<dbReference type="SUPFAM" id="SSF51905">
    <property type="entry name" value="FAD/NAD(P)-binding domain"/>
    <property type="match status" value="1"/>
</dbReference>
<evidence type="ECO:0000256" key="2">
    <source>
        <dbReference type="ARBA" id="ARBA00023033"/>
    </source>
</evidence>
<keyword evidence="6" id="KW-1185">Reference proteome</keyword>
<accession>A0A835XX33</accession>
<dbReference type="Proteomes" id="UP000612055">
    <property type="component" value="Unassembled WGS sequence"/>
</dbReference>
<feature type="region of interest" description="Disordered" evidence="3">
    <location>
        <begin position="145"/>
        <end position="176"/>
    </location>
</feature>
<dbReference type="InterPro" id="IPR002938">
    <property type="entry name" value="FAD-bd"/>
</dbReference>
<evidence type="ECO:0000256" key="3">
    <source>
        <dbReference type="SAM" id="MobiDB-lite"/>
    </source>
</evidence>
<proteinExistence type="predicted"/>
<dbReference type="OrthoDB" id="538512at2759"/>
<feature type="compositionally biased region" description="Gly residues" evidence="3">
    <location>
        <begin position="158"/>
        <end position="176"/>
    </location>
</feature>
<comment type="caution">
    <text evidence="5">The sequence shown here is derived from an EMBL/GenBank/DDBJ whole genome shotgun (WGS) entry which is preliminary data.</text>
</comment>
<keyword evidence="2" id="KW-0503">Monooxygenase</keyword>